<proteinExistence type="inferred from homology"/>
<evidence type="ECO:0000313" key="18">
    <source>
        <dbReference type="EMBL" id="AGF47621.1"/>
    </source>
</evidence>
<evidence type="ECO:0000256" key="5">
    <source>
        <dbReference type="ARBA" id="ARBA00007383"/>
    </source>
</evidence>
<dbReference type="GO" id="GO:0043137">
    <property type="term" value="P:DNA replication, removal of RNA primer"/>
    <property type="evidence" value="ECO:0007669"/>
    <property type="project" value="TreeGrafter"/>
</dbReference>
<dbReference type="Gene3D" id="3.30.420.10">
    <property type="entry name" value="Ribonuclease H-like superfamily/Ribonuclease H"/>
    <property type="match status" value="1"/>
</dbReference>
<dbReference type="HAMAP" id="MF_00052_B">
    <property type="entry name" value="RNase_HII_B"/>
    <property type="match status" value="1"/>
</dbReference>
<name>M1LU40_9PROT</name>
<dbReference type="STRING" id="1208918.CDEE_0593"/>
<dbReference type="GO" id="GO:0003723">
    <property type="term" value="F:RNA binding"/>
    <property type="evidence" value="ECO:0007669"/>
    <property type="project" value="UniProtKB-UniRule"/>
</dbReference>
<dbReference type="AlphaFoldDB" id="M1LU40"/>
<keyword evidence="9 14" id="KW-0540">Nuclease</keyword>
<evidence type="ECO:0000256" key="15">
    <source>
        <dbReference type="PROSITE-ProRule" id="PRU01319"/>
    </source>
</evidence>
<keyword evidence="12 14" id="KW-0378">Hydrolase</keyword>
<dbReference type="CDD" id="cd07182">
    <property type="entry name" value="RNase_HII_bacteria_HII_like"/>
    <property type="match status" value="1"/>
</dbReference>
<dbReference type="KEGG" id="kct:CDEE_0593"/>
<dbReference type="GO" id="GO:0005737">
    <property type="term" value="C:cytoplasm"/>
    <property type="evidence" value="ECO:0007669"/>
    <property type="project" value="UniProtKB-SubCell"/>
</dbReference>
<evidence type="ECO:0000256" key="11">
    <source>
        <dbReference type="ARBA" id="ARBA00022759"/>
    </source>
</evidence>
<evidence type="ECO:0000256" key="3">
    <source>
        <dbReference type="ARBA" id="ARBA00004065"/>
    </source>
</evidence>
<comment type="function">
    <text evidence="3 14 16">Endonuclease that specifically degrades the RNA of RNA-DNA hybrids.</text>
</comment>
<dbReference type="GO" id="GO:0032299">
    <property type="term" value="C:ribonuclease H2 complex"/>
    <property type="evidence" value="ECO:0007669"/>
    <property type="project" value="TreeGrafter"/>
</dbReference>
<gene>
    <name evidence="14" type="primary">rnhB</name>
    <name evidence="18" type="ORF">CDEE_0593</name>
</gene>
<protein>
    <recommendedName>
        <fullName evidence="7 14">Ribonuclease HII</fullName>
        <shortName evidence="14">RNase HII</shortName>
        <ecNumber evidence="6 14">3.1.26.4</ecNumber>
    </recommendedName>
</protein>
<keyword evidence="13 14" id="KW-0464">Manganese</keyword>
<feature type="domain" description="RNase H type-2" evidence="17">
    <location>
        <begin position="7"/>
        <end position="193"/>
    </location>
</feature>
<dbReference type="GO" id="GO:0006298">
    <property type="term" value="P:mismatch repair"/>
    <property type="evidence" value="ECO:0007669"/>
    <property type="project" value="TreeGrafter"/>
</dbReference>
<feature type="binding site" evidence="14 15">
    <location>
        <position position="105"/>
    </location>
    <ligand>
        <name>a divalent metal cation</name>
        <dbReference type="ChEBI" id="CHEBI:60240"/>
    </ligand>
</feature>
<comment type="subcellular location">
    <subcellularLocation>
        <location evidence="4 14">Cytoplasm</location>
    </subcellularLocation>
</comment>
<evidence type="ECO:0000256" key="14">
    <source>
        <dbReference type="HAMAP-Rule" id="MF_00052"/>
    </source>
</evidence>
<dbReference type="Pfam" id="PF01351">
    <property type="entry name" value="RNase_HII"/>
    <property type="match status" value="1"/>
</dbReference>
<evidence type="ECO:0000256" key="10">
    <source>
        <dbReference type="ARBA" id="ARBA00022723"/>
    </source>
</evidence>
<feature type="binding site" evidence="14 15">
    <location>
        <position position="13"/>
    </location>
    <ligand>
        <name>a divalent metal cation</name>
        <dbReference type="ChEBI" id="CHEBI:60240"/>
    </ligand>
</feature>
<dbReference type="NCBIfam" id="NF000596">
    <property type="entry name" value="PRK00015.1-4"/>
    <property type="match status" value="1"/>
</dbReference>
<keyword evidence="19" id="KW-1185">Reference proteome</keyword>
<dbReference type="InterPro" id="IPR012337">
    <property type="entry name" value="RNaseH-like_sf"/>
</dbReference>
<dbReference type="SUPFAM" id="SSF53098">
    <property type="entry name" value="Ribonuclease H-like"/>
    <property type="match status" value="1"/>
</dbReference>
<dbReference type="InterPro" id="IPR022898">
    <property type="entry name" value="RNase_HII"/>
</dbReference>
<sequence length="193" mass="21249">MSLDFTVFSAGIDESGRGSLAGPVYAAAVILDDKHPIRGLADSKLLNKNKREQLSVIIKEKSLSWAIGISSVEEIDSLNILQATLLAMRRAVLGLSRKPNIALVDGNVSPHLDCLVKTIVGGDRLVQSISAASILAKTERDAEMLKLHLEYPNYGFDQHKGYCTSKHLRLLRLYGPCVFHRRSFAPVREVINL</sequence>
<evidence type="ECO:0000256" key="4">
    <source>
        <dbReference type="ARBA" id="ARBA00004496"/>
    </source>
</evidence>
<dbReference type="EC" id="3.1.26.4" evidence="6 14"/>
<dbReference type="GO" id="GO:0004523">
    <property type="term" value="F:RNA-DNA hybrid ribonuclease activity"/>
    <property type="evidence" value="ECO:0007669"/>
    <property type="project" value="UniProtKB-UniRule"/>
</dbReference>
<evidence type="ECO:0000256" key="16">
    <source>
        <dbReference type="RuleBase" id="RU003515"/>
    </source>
</evidence>
<evidence type="ECO:0000256" key="12">
    <source>
        <dbReference type="ARBA" id="ARBA00022801"/>
    </source>
</evidence>
<evidence type="ECO:0000256" key="8">
    <source>
        <dbReference type="ARBA" id="ARBA00022490"/>
    </source>
</evidence>
<dbReference type="InterPro" id="IPR036397">
    <property type="entry name" value="RNaseH_sf"/>
</dbReference>
<dbReference type="RefSeq" id="WP_015238546.1">
    <property type="nucleotide sequence ID" value="NC_020283.1"/>
</dbReference>
<keyword evidence="10 14" id="KW-0479">Metal-binding</keyword>
<reference evidence="18 19" key="1">
    <citation type="journal article" date="2013" name="Genome Biol. Evol.">
        <title>Genome evolution and phylogenomic analysis of candidatus kinetoplastibacterium, the betaproteobacterial endosymbionts of strigomonas and angomonas.</title>
        <authorList>
            <person name="Alves J.M."/>
            <person name="Serrano M.G."/>
            <person name="Maia da Silva F."/>
            <person name="Voegtly L.J."/>
            <person name="Matveyev A.V."/>
            <person name="Teixeira M.M."/>
            <person name="Camargo E.P."/>
            <person name="Buck G.A."/>
        </authorList>
    </citation>
    <scope>NUCLEOTIDE SEQUENCE [LARGE SCALE GENOMIC DNA]</scope>
    <source>
        <strain evidence="18 19">TCC036E</strain>
    </source>
</reference>
<comment type="cofactor">
    <cofactor evidence="14 15">
        <name>Mn(2+)</name>
        <dbReference type="ChEBI" id="CHEBI:29035"/>
    </cofactor>
    <cofactor evidence="14 15">
        <name>Mg(2+)</name>
        <dbReference type="ChEBI" id="CHEBI:18420"/>
    </cofactor>
    <text evidence="14 15">Manganese or magnesium. Binds 1 divalent metal ion per monomer in the absence of substrate. May bind a second metal ion after substrate binding.</text>
</comment>
<evidence type="ECO:0000256" key="2">
    <source>
        <dbReference type="ARBA" id="ARBA00001946"/>
    </source>
</evidence>
<feature type="binding site" evidence="14 15">
    <location>
        <position position="14"/>
    </location>
    <ligand>
        <name>a divalent metal cation</name>
        <dbReference type="ChEBI" id="CHEBI:60240"/>
    </ligand>
</feature>
<evidence type="ECO:0000256" key="7">
    <source>
        <dbReference type="ARBA" id="ARBA00019179"/>
    </source>
</evidence>
<accession>M1LU40</accession>
<dbReference type="GO" id="GO:0030145">
    <property type="term" value="F:manganese ion binding"/>
    <property type="evidence" value="ECO:0007669"/>
    <property type="project" value="UniProtKB-UniRule"/>
</dbReference>
<evidence type="ECO:0000256" key="1">
    <source>
        <dbReference type="ARBA" id="ARBA00000077"/>
    </source>
</evidence>
<dbReference type="EMBL" id="CP003804">
    <property type="protein sequence ID" value="AGF47621.1"/>
    <property type="molecule type" value="Genomic_DNA"/>
</dbReference>
<keyword evidence="11 14" id="KW-0255">Endonuclease</keyword>
<dbReference type="InterPro" id="IPR001352">
    <property type="entry name" value="RNase_HII/HIII"/>
</dbReference>
<evidence type="ECO:0000259" key="17">
    <source>
        <dbReference type="PROSITE" id="PS51975"/>
    </source>
</evidence>
<dbReference type="HOGENOM" id="CLU_036532_3_2_4"/>
<comment type="cofactor">
    <cofactor evidence="2">
        <name>Mg(2+)</name>
        <dbReference type="ChEBI" id="CHEBI:18420"/>
    </cofactor>
</comment>
<comment type="catalytic activity">
    <reaction evidence="1 14 15 16">
        <text>Endonucleolytic cleavage to 5'-phosphomonoester.</text>
        <dbReference type="EC" id="3.1.26.4"/>
    </reaction>
</comment>
<dbReference type="Proteomes" id="UP000011686">
    <property type="component" value="Chromosome"/>
</dbReference>
<organism evidence="18 19">
    <name type="scientific">Candidatus Kinetoplastidibacterium crithidiae TCC036E</name>
    <dbReference type="NCBI Taxonomy" id="1208918"/>
    <lineage>
        <taxon>Bacteria</taxon>
        <taxon>Pseudomonadati</taxon>
        <taxon>Pseudomonadota</taxon>
        <taxon>Betaproteobacteria</taxon>
        <taxon>Candidatus Kinetoplastidibacterium</taxon>
    </lineage>
</organism>
<evidence type="ECO:0000313" key="19">
    <source>
        <dbReference type="Proteomes" id="UP000011686"/>
    </source>
</evidence>
<evidence type="ECO:0000256" key="9">
    <source>
        <dbReference type="ARBA" id="ARBA00022722"/>
    </source>
</evidence>
<dbReference type="PROSITE" id="PS51975">
    <property type="entry name" value="RNASE_H_2"/>
    <property type="match status" value="1"/>
</dbReference>
<dbReference type="PANTHER" id="PTHR10954:SF18">
    <property type="entry name" value="RIBONUCLEASE HII"/>
    <property type="match status" value="1"/>
</dbReference>
<dbReference type="PANTHER" id="PTHR10954">
    <property type="entry name" value="RIBONUCLEASE H2 SUBUNIT A"/>
    <property type="match status" value="1"/>
</dbReference>
<keyword evidence="8 14" id="KW-0963">Cytoplasm</keyword>
<dbReference type="NCBIfam" id="NF000595">
    <property type="entry name" value="PRK00015.1-3"/>
    <property type="match status" value="1"/>
</dbReference>
<evidence type="ECO:0000256" key="6">
    <source>
        <dbReference type="ARBA" id="ARBA00012180"/>
    </source>
</evidence>
<comment type="similarity">
    <text evidence="5 14 16">Belongs to the RNase HII family.</text>
</comment>
<evidence type="ECO:0000256" key="13">
    <source>
        <dbReference type="ARBA" id="ARBA00023211"/>
    </source>
</evidence>
<dbReference type="eggNOG" id="COG0164">
    <property type="taxonomic scope" value="Bacteria"/>
</dbReference>
<dbReference type="PATRIC" id="fig|1208918.3.peg.320"/>
<dbReference type="InterPro" id="IPR024567">
    <property type="entry name" value="RNase_HII/HIII_dom"/>
</dbReference>